<dbReference type="OrthoDB" id="423959at2759"/>
<reference evidence="3" key="1">
    <citation type="submission" date="2021-02" db="EMBL/GenBank/DDBJ databases">
        <authorList>
            <person name="Dougan E. K."/>
            <person name="Rhodes N."/>
            <person name="Thang M."/>
            <person name="Chan C."/>
        </authorList>
    </citation>
    <scope>NUCLEOTIDE SEQUENCE</scope>
</reference>
<dbReference type="AlphaFoldDB" id="A0A812XA65"/>
<sequence>MSYYVGAEPKNPVQCEKFWRNRIDAEEGAAVRATANSTMSEGSCPVSWRRIPRTPLARLATGESRQSGSVLACRGQEILTARGEPELVESELKGSRIGCSQKRIGTACSGISARSSVSGMSCRSTVLSVELEIERERRQAAEQELEELRRKLDSMNAVSSCGSLGRATQPESSSTSKSRRSRC</sequence>
<dbReference type="EMBL" id="CAJNIZ010045638">
    <property type="protein sequence ID" value="CAE7725795.1"/>
    <property type="molecule type" value="Genomic_DNA"/>
</dbReference>
<organism evidence="3 4">
    <name type="scientific">Symbiodinium pilosum</name>
    <name type="common">Dinoflagellate</name>
    <dbReference type="NCBI Taxonomy" id="2952"/>
    <lineage>
        <taxon>Eukaryota</taxon>
        <taxon>Sar</taxon>
        <taxon>Alveolata</taxon>
        <taxon>Dinophyceae</taxon>
        <taxon>Suessiales</taxon>
        <taxon>Symbiodiniaceae</taxon>
        <taxon>Symbiodinium</taxon>
    </lineage>
</organism>
<evidence type="ECO:0000313" key="3">
    <source>
        <dbReference type="EMBL" id="CAE7725795.1"/>
    </source>
</evidence>
<feature type="region of interest" description="Disordered" evidence="2">
    <location>
        <begin position="159"/>
        <end position="183"/>
    </location>
</feature>
<dbReference type="Proteomes" id="UP000649617">
    <property type="component" value="Unassembled WGS sequence"/>
</dbReference>
<keyword evidence="4" id="KW-1185">Reference proteome</keyword>
<evidence type="ECO:0000313" key="4">
    <source>
        <dbReference type="Proteomes" id="UP000649617"/>
    </source>
</evidence>
<proteinExistence type="predicted"/>
<name>A0A812XA65_SYMPI</name>
<protein>
    <submittedName>
        <fullName evidence="3">Uncharacterized protein</fullName>
    </submittedName>
</protein>
<evidence type="ECO:0000256" key="1">
    <source>
        <dbReference type="SAM" id="Coils"/>
    </source>
</evidence>
<evidence type="ECO:0000256" key="2">
    <source>
        <dbReference type="SAM" id="MobiDB-lite"/>
    </source>
</evidence>
<keyword evidence="1" id="KW-0175">Coiled coil</keyword>
<feature type="coiled-coil region" evidence="1">
    <location>
        <begin position="126"/>
        <end position="158"/>
    </location>
</feature>
<accession>A0A812XA65</accession>
<comment type="caution">
    <text evidence="3">The sequence shown here is derived from an EMBL/GenBank/DDBJ whole genome shotgun (WGS) entry which is preliminary data.</text>
</comment>
<gene>
    <name evidence="3" type="ORF">SPIL2461_LOCUS20762</name>
</gene>